<proteinExistence type="inferred from homology"/>
<accession>A0A915K9H0</accession>
<dbReference type="GO" id="GO:0007165">
    <property type="term" value="P:signal transduction"/>
    <property type="evidence" value="ECO:0007669"/>
    <property type="project" value="TreeGrafter"/>
</dbReference>
<dbReference type="Pfam" id="PF05794">
    <property type="entry name" value="Tcp11"/>
    <property type="match status" value="1"/>
</dbReference>
<protein>
    <submittedName>
        <fullName evidence="3">T-complex protein 11-like protein 1</fullName>
    </submittedName>
</protein>
<evidence type="ECO:0000313" key="3">
    <source>
        <dbReference type="WBParaSite" id="nRc.2.0.1.t35352-RA"/>
    </source>
</evidence>
<comment type="similarity">
    <text evidence="1">Belongs to the TCP11 family.</text>
</comment>
<organism evidence="2 3">
    <name type="scientific">Romanomermis culicivorax</name>
    <name type="common">Nematode worm</name>
    <dbReference type="NCBI Taxonomy" id="13658"/>
    <lineage>
        <taxon>Eukaryota</taxon>
        <taxon>Metazoa</taxon>
        <taxon>Ecdysozoa</taxon>
        <taxon>Nematoda</taxon>
        <taxon>Enoplea</taxon>
        <taxon>Dorylaimia</taxon>
        <taxon>Mermithida</taxon>
        <taxon>Mermithoidea</taxon>
        <taxon>Mermithidae</taxon>
        <taxon>Romanomermis</taxon>
    </lineage>
</organism>
<evidence type="ECO:0000313" key="2">
    <source>
        <dbReference type="Proteomes" id="UP000887565"/>
    </source>
</evidence>
<name>A0A915K9H0_ROMCU</name>
<evidence type="ECO:0000256" key="1">
    <source>
        <dbReference type="ARBA" id="ARBA00010954"/>
    </source>
</evidence>
<dbReference type="InterPro" id="IPR008862">
    <property type="entry name" value="Tcp11"/>
</dbReference>
<keyword evidence="2" id="KW-1185">Reference proteome</keyword>
<dbReference type="Proteomes" id="UP000887565">
    <property type="component" value="Unplaced"/>
</dbReference>
<dbReference type="PANTHER" id="PTHR12832">
    <property type="entry name" value="TESTIS-SPECIFIC PROTEIN PBS13 T-COMPLEX 11"/>
    <property type="match status" value="1"/>
</dbReference>
<reference evidence="3" key="1">
    <citation type="submission" date="2022-11" db="UniProtKB">
        <authorList>
            <consortium name="WormBaseParasite"/>
        </authorList>
    </citation>
    <scope>IDENTIFICATION</scope>
</reference>
<dbReference type="AlphaFoldDB" id="A0A915K9H0"/>
<dbReference type="WBParaSite" id="nRc.2.0.1.t35352-RA">
    <property type="protein sequence ID" value="nRc.2.0.1.t35352-RA"/>
    <property type="gene ID" value="nRc.2.0.1.g35352"/>
</dbReference>
<dbReference type="OMA" id="CRDEDIN"/>
<sequence length="483" mass="54832">MKTVIGLDKMALAHEIAINSDFRLQPSPRPETATLDECLQNSSSHSMPATPIKSVDDLQKLTKAIVHKAFWDALDSDLKENPPNYDHALVLLTEVKEMLLSLLLAHHTKLRQEIDESIDLELIKQQCKNSCLDFMRLATYVLDVMAKLCAPVRDETIQNLRGCSNLITLYRGILETLHAMKIDMANFAISSLRPVIQQHSIEFEKKKFDEYLAVNPEGLKVTKCWLKYAVDKYDECLDKSHKIMKSDCEREVEDVPTCSSTKVDNSDIVYDSACAILDWSDAQFEQLLPETFVVDADRLKSLRTSYLRMVLTATVVITTVNFGGKAFSGAQEFKRLLKEKLAVLFQDVRRNNAKEMLTTISEYVCSEFEKYAENIGFKDVSVGVSGRKELLKNQIICLSDDENPVVKIVKSRVKSFLMSVMKSKATKAVEIPLGLNIVEKELVQVAALFFRLVSHNVAVFHEYYNMILDELQERKIQVEKSTS</sequence>
<dbReference type="PANTHER" id="PTHR12832:SF11">
    <property type="entry name" value="LD23868P"/>
    <property type="match status" value="1"/>
</dbReference>